<dbReference type="Proteomes" id="UP001261871">
    <property type="component" value="Unassembled WGS sequence"/>
</dbReference>
<accession>A0ABU1S5L2</accession>
<reference evidence="1 2" key="1">
    <citation type="submission" date="2023-07" db="EMBL/GenBank/DDBJ databases">
        <title>Sorghum-associated microbial communities from plants grown in Nebraska, USA.</title>
        <authorList>
            <person name="Schachtman D."/>
        </authorList>
    </citation>
    <scope>NUCLEOTIDE SEQUENCE [LARGE SCALE GENOMIC DNA]</scope>
    <source>
        <strain evidence="1 2">BE124</strain>
    </source>
</reference>
<protein>
    <submittedName>
        <fullName evidence="1">Uncharacterized protein</fullName>
    </submittedName>
</protein>
<proteinExistence type="predicted"/>
<dbReference type="EMBL" id="JAVDTX010000006">
    <property type="protein sequence ID" value="MDR6846207.1"/>
    <property type="molecule type" value="Genomic_DNA"/>
</dbReference>
<gene>
    <name evidence="1" type="ORF">J2W95_002918</name>
</gene>
<sequence>MGKPIPLKLKCLSHFKPSLGVYKDALRKIMVLVRFSYGENVIEYLRIKIGHAYDLHQLLQQK</sequence>
<comment type="caution">
    <text evidence="1">The sequence shown here is derived from an EMBL/GenBank/DDBJ whole genome shotgun (WGS) entry which is preliminary data.</text>
</comment>
<evidence type="ECO:0000313" key="1">
    <source>
        <dbReference type="EMBL" id="MDR6846207.1"/>
    </source>
</evidence>
<organism evidence="1 2">
    <name type="scientific">Flavobacterium granuli</name>
    <dbReference type="NCBI Taxonomy" id="280093"/>
    <lineage>
        <taxon>Bacteria</taxon>
        <taxon>Pseudomonadati</taxon>
        <taxon>Bacteroidota</taxon>
        <taxon>Flavobacteriia</taxon>
        <taxon>Flavobacteriales</taxon>
        <taxon>Flavobacteriaceae</taxon>
        <taxon>Flavobacterium</taxon>
    </lineage>
</organism>
<name>A0ABU1S5L2_9FLAO</name>
<keyword evidence="2" id="KW-1185">Reference proteome</keyword>
<evidence type="ECO:0000313" key="2">
    <source>
        <dbReference type="Proteomes" id="UP001261871"/>
    </source>
</evidence>